<organism evidence="1">
    <name type="scientific">mine drainage metagenome</name>
    <dbReference type="NCBI Taxonomy" id="410659"/>
    <lineage>
        <taxon>unclassified sequences</taxon>
        <taxon>metagenomes</taxon>
        <taxon>ecological metagenomes</taxon>
    </lineage>
</organism>
<accession>E6PEK6</accession>
<proteinExistence type="predicted"/>
<evidence type="ECO:0000313" key="1">
    <source>
        <dbReference type="EMBL" id="CBH74891.1"/>
    </source>
</evidence>
<comment type="caution">
    <text evidence="1">The sequence shown here is derived from an EMBL/GenBank/DDBJ whole genome shotgun (WGS) entry which is preliminary data.</text>
</comment>
<name>E6PEK6_9ZZZZ</name>
<dbReference type="AlphaFoldDB" id="E6PEK6"/>
<gene>
    <name evidence="1" type="ORF">CARN1_0066</name>
</gene>
<reference evidence="1" key="1">
    <citation type="submission" date="2009-10" db="EMBL/GenBank/DDBJ databases">
        <title>Diversity of trophic interactions inside an arsenic-rich microbial ecosystem.</title>
        <authorList>
            <person name="Bertin P.N."/>
            <person name="Heinrich-Salmeron A."/>
            <person name="Pelletier E."/>
            <person name="Goulhen-Chollet F."/>
            <person name="Arsene-Ploetze F."/>
            <person name="Gallien S."/>
            <person name="Calteau A."/>
            <person name="Vallenet D."/>
            <person name="Casiot C."/>
            <person name="Chane-Woon-Ming B."/>
            <person name="Giloteaux L."/>
            <person name="Barakat M."/>
            <person name="Bonnefoy V."/>
            <person name="Bruneel O."/>
            <person name="Chandler M."/>
            <person name="Cleiss J."/>
            <person name="Duran R."/>
            <person name="Elbaz-Poulichet F."/>
            <person name="Fonknechten N."/>
            <person name="Lauga B."/>
            <person name="Mornico D."/>
            <person name="Ortet P."/>
            <person name="Schaeffer C."/>
            <person name="Siguier P."/>
            <person name="Alexander Thil Smith A."/>
            <person name="Van Dorsselaer A."/>
            <person name="Weissenbach J."/>
            <person name="Medigue C."/>
            <person name="Le Paslier D."/>
        </authorList>
    </citation>
    <scope>NUCLEOTIDE SEQUENCE</scope>
</reference>
<dbReference type="EMBL" id="CABL01000005">
    <property type="protein sequence ID" value="CBH74891.1"/>
    <property type="molecule type" value="Genomic_DNA"/>
</dbReference>
<protein>
    <submittedName>
        <fullName evidence="1">Uncharacterized protein</fullName>
    </submittedName>
</protein>
<sequence>MFSARDASAGVTRVSVGVVVVDGTHRESLGVATTGAAPAPALWISHRIGRFTLFGEGVSTLGPIAVSGVSNSLQSVDLSYLNFVLRYHLSRSMTFGVGETIYNQLSTYQFNFGAISPPPNFVYVFGSITRQRTRTAGARFELRDALYRSKRAHLEALFAVNPRLTARWTNSGVYLYSNGTSAAVAGPTISLPESGSQIDASIQNSVREHHYTLVYGLRYTNLSMFFPYHELADRNAFVIPFIGIARSFGH</sequence>